<dbReference type="EMBL" id="CP042301">
    <property type="protein sequence ID" value="QDY98901.1"/>
    <property type="molecule type" value="Genomic_DNA"/>
</dbReference>
<dbReference type="GO" id="GO:0016226">
    <property type="term" value="P:iron-sulfur cluster assembly"/>
    <property type="evidence" value="ECO:0007669"/>
    <property type="project" value="TreeGrafter"/>
</dbReference>
<dbReference type="RefSeq" id="WP_146297404.1">
    <property type="nucleotide sequence ID" value="NZ_CP042301.2"/>
</dbReference>
<feature type="compositionally biased region" description="Low complexity" evidence="3">
    <location>
        <begin position="115"/>
        <end position="130"/>
    </location>
</feature>
<evidence type="ECO:0000256" key="1">
    <source>
        <dbReference type="ARBA" id="ARBA00022946"/>
    </source>
</evidence>
<dbReference type="InterPro" id="IPR057460">
    <property type="entry name" value="CAF17_C"/>
</dbReference>
<feature type="binding site" evidence="2">
    <location>
        <position position="139"/>
    </location>
    <ligand>
        <name>substrate</name>
    </ligand>
</feature>
<dbReference type="Gene3D" id="3.30.1360.120">
    <property type="entry name" value="Probable tRNA modification gtpase trme, domain 1"/>
    <property type="match status" value="1"/>
</dbReference>
<dbReference type="NCBIfam" id="TIGR03317">
    <property type="entry name" value="ygfZ_signature"/>
    <property type="match status" value="1"/>
</dbReference>
<feature type="domain" description="CAF17 C-terminal" evidence="4">
    <location>
        <begin position="220"/>
        <end position="290"/>
    </location>
</feature>
<keyword evidence="1" id="KW-0809">Transit peptide</keyword>
<dbReference type="InterPro" id="IPR017703">
    <property type="entry name" value="YgfZ/GCV_T_CS"/>
</dbReference>
<evidence type="ECO:0000256" key="3">
    <source>
        <dbReference type="SAM" id="MobiDB-lite"/>
    </source>
</evidence>
<dbReference type="PANTHER" id="PTHR22602">
    <property type="entry name" value="TRANSFERASE CAF17, MITOCHONDRIAL-RELATED"/>
    <property type="match status" value="1"/>
</dbReference>
<keyword evidence="6" id="KW-1185">Reference proteome</keyword>
<reference evidence="5" key="1">
    <citation type="submission" date="2020-04" db="EMBL/GenBank/DDBJ databases">
        <title>Nitratireductor sp. nov. isolated from mangrove soil.</title>
        <authorList>
            <person name="Ye Y."/>
        </authorList>
    </citation>
    <scope>NUCLEOTIDE SEQUENCE</scope>
    <source>
        <strain evidence="5">SY7</strain>
    </source>
</reference>
<dbReference type="SUPFAM" id="SSF103025">
    <property type="entry name" value="Folate-binding domain"/>
    <property type="match status" value="1"/>
</dbReference>
<sequence length="305" mass="32072">MPSIDLPDRAIISVSGPDAEHLLQNILTTDLGALGQGEAKPGALLTPQGKILFDFMIVREGADGFLIECRSDIAEDFRRRLRLYKLRAKADITTREQSVVSVSWQNDSDSLQNESGSSQTDSASSQPDSTGYRDTRFPEALAVQRSFGDRATAGIPPEAIEAWTALRVAHGVAESGSDYELGDAFPHDVLLDQNGGLGLKKGCYVGQEVVSRMQHRGTARRRVLIVKGETALPAPGTAVTTAGRAAGTLGTVAGKTGLAILRIDRVKEAIDAGEPVLAGDVPVTASIPPGARFGFPQAAAGEAGA</sequence>
<dbReference type="PANTHER" id="PTHR22602:SF0">
    <property type="entry name" value="TRANSFERASE CAF17, MITOCHONDRIAL-RELATED"/>
    <property type="match status" value="1"/>
</dbReference>
<dbReference type="InterPro" id="IPR045179">
    <property type="entry name" value="YgfZ/GcvT"/>
</dbReference>
<dbReference type="OrthoDB" id="9796287at2"/>
<dbReference type="Proteomes" id="UP000321389">
    <property type="component" value="Chromosome"/>
</dbReference>
<dbReference type="KEGG" id="niy:FQ775_00095"/>
<proteinExistence type="predicted"/>
<organism evidence="5 6">
    <name type="scientific">Nitratireductor mangrovi</name>
    <dbReference type="NCBI Taxonomy" id="2599600"/>
    <lineage>
        <taxon>Bacteria</taxon>
        <taxon>Pseudomonadati</taxon>
        <taxon>Pseudomonadota</taxon>
        <taxon>Alphaproteobacteria</taxon>
        <taxon>Hyphomicrobiales</taxon>
        <taxon>Phyllobacteriaceae</taxon>
        <taxon>Nitratireductor</taxon>
    </lineage>
</organism>
<dbReference type="Pfam" id="PF25455">
    <property type="entry name" value="Beta-barrel_CAF17_C"/>
    <property type="match status" value="1"/>
</dbReference>
<evidence type="ECO:0000313" key="5">
    <source>
        <dbReference type="EMBL" id="QDY98901.1"/>
    </source>
</evidence>
<dbReference type="InterPro" id="IPR027266">
    <property type="entry name" value="TrmE/GcvT-like"/>
</dbReference>
<dbReference type="AlphaFoldDB" id="A0A5B8KTJ1"/>
<evidence type="ECO:0000259" key="4">
    <source>
        <dbReference type="Pfam" id="PF25455"/>
    </source>
</evidence>
<feature type="compositionally biased region" description="Polar residues" evidence="3">
    <location>
        <begin position="103"/>
        <end position="114"/>
    </location>
</feature>
<name>A0A5B8KTJ1_9HYPH</name>
<dbReference type="PIRSF" id="PIRSF006487">
    <property type="entry name" value="GcvT"/>
    <property type="match status" value="1"/>
</dbReference>
<feature type="region of interest" description="Disordered" evidence="3">
    <location>
        <begin position="103"/>
        <end position="133"/>
    </location>
</feature>
<evidence type="ECO:0000256" key="2">
    <source>
        <dbReference type="PIRSR" id="PIRSR006487-1"/>
    </source>
</evidence>
<protein>
    <submittedName>
        <fullName evidence="5">Folate-binding protein YgfZ</fullName>
    </submittedName>
</protein>
<evidence type="ECO:0000313" key="6">
    <source>
        <dbReference type="Proteomes" id="UP000321389"/>
    </source>
</evidence>
<gene>
    <name evidence="5" type="ORF">FQ775_00095</name>
</gene>
<accession>A0A5B8KTJ1</accession>